<sequence length="485" mass="53876">MANAALAFCLFGFIGSSSIGAETTALRSKSVVVKTENGPVEGHLILLNDSVGTAFLGIPFAEPPTGKLRFRNPIPAKPWNGTLKCDRMFPPDVIIQNFASKGIVFVTVGYRLSILGFLATGGAEASGNYGMQDIVEGLRWVQREIKNFGGDAKRVTLMGHSTGATAVSLLTLSPVTAGLFQQAIVMSGTAFSPGELQNNSAPYMKWIKRVGCLKVGFRTRPTVDGLGGLFPASVKQLAAQRRPIPYMIGTTSKEFSANYSSTLKNSNFSTKSLCKTAMQLAGVKQRFFNVIRCVINYFCKPSFRSKLNQSALIEHQAVKLLSDVTLYVPVYEDASNMKSRKANVYLYSFDYAKKGLEAEAPWHSMDLTYVLGIHPFNFTQQDLQIQETYLNLIRNFTIFGDPTPMATGKQKWIPLKTSQASNYFSINVTSEQRSAFRHESLHFWQELADDEDPESQEDEDYEDERLEGYYSPKNLVKYVDVIYET</sequence>
<evidence type="ECO:0000259" key="5">
    <source>
        <dbReference type="Pfam" id="PF00135"/>
    </source>
</evidence>
<dbReference type="GO" id="GO:0052689">
    <property type="term" value="F:carboxylic ester hydrolase activity"/>
    <property type="evidence" value="ECO:0007669"/>
    <property type="project" value="UniProtKB-KW"/>
</dbReference>
<dbReference type="InterPro" id="IPR019826">
    <property type="entry name" value="Carboxylesterase_B_AS"/>
</dbReference>
<dbReference type="OrthoDB" id="8191300at2759"/>
<keyword evidence="3 4" id="KW-0378">Hydrolase</keyword>
<dbReference type="PANTHER" id="PTHR11559">
    <property type="entry name" value="CARBOXYLESTERASE"/>
    <property type="match status" value="1"/>
</dbReference>
<reference evidence="6 7" key="2">
    <citation type="submission" date="2018-11" db="EMBL/GenBank/DDBJ databases">
        <authorList>
            <consortium name="Pathogen Informatics"/>
        </authorList>
    </citation>
    <scope>NUCLEOTIDE SEQUENCE [LARGE SCALE GENOMIC DNA]</scope>
</reference>
<dbReference type="PROSITE" id="PS00122">
    <property type="entry name" value="CARBOXYLESTERASE_B_1"/>
    <property type="match status" value="1"/>
</dbReference>
<protein>
    <recommendedName>
        <fullName evidence="4">Carboxylic ester hydrolase</fullName>
        <ecNumber evidence="4">3.1.1.-</ecNumber>
    </recommendedName>
</protein>
<evidence type="ECO:0000313" key="6">
    <source>
        <dbReference type="EMBL" id="VDP06059.1"/>
    </source>
</evidence>
<evidence type="ECO:0000256" key="1">
    <source>
        <dbReference type="ARBA" id="ARBA00005964"/>
    </source>
</evidence>
<keyword evidence="7" id="KW-1185">Reference proteome</keyword>
<evidence type="ECO:0000256" key="2">
    <source>
        <dbReference type="ARBA" id="ARBA00022487"/>
    </source>
</evidence>
<feature type="signal peptide" evidence="4">
    <location>
        <begin position="1"/>
        <end position="21"/>
    </location>
</feature>
<feature type="domain" description="Carboxylesterase type B" evidence="5">
    <location>
        <begin position="217"/>
        <end position="444"/>
    </location>
</feature>
<dbReference type="AlphaFoldDB" id="A0A183IN32"/>
<comment type="similarity">
    <text evidence="1 4">Belongs to the type-B carboxylesterase/lipase family.</text>
</comment>
<organism evidence="8">
    <name type="scientific">Soboliphyme baturini</name>
    <dbReference type="NCBI Taxonomy" id="241478"/>
    <lineage>
        <taxon>Eukaryota</taxon>
        <taxon>Metazoa</taxon>
        <taxon>Ecdysozoa</taxon>
        <taxon>Nematoda</taxon>
        <taxon>Enoplea</taxon>
        <taxon>Dorylaimia</taxon>
        <taxon>Dioctophymatida</taxon>
        <taxon>Dioctophymatoidea</taxon>
        <taxon>Soboliphymatidae</taxon>
        <taxon>Soboliphyme</taxon>
    </lineage>
</organism>
<feature type="chain" id="PRO_5043073798" description="Carboxylic ester hydrolase" evidence="4">
    <location>
        <begin position="22"/>
        <end position="485"/>
    </location>
</feature>
<dbReference type="InterPro" id="IPR002018">
    <property type="entry name" value="CarbesteraseB"/>
</dbReference>
<gene>
    <name evidence="6" type="ORF">SBAD_LOCUS5028</name>
</gene>
<dbReference type="WBParaSite" id="SBAD_0000523701-mRNA-1">
    <property type="protein sequence ID" value="SBAD_0000523701-mRNA-1"/>
    <property type="gene ID" value="SBAD_0000523701"/>
</dbReference>
<proteinExistence type="inferred from homology"/>
<evidence type="ECO:0000256" key="3">
    <source>
        <dbReference type="ARBA" id="ARBA00022801"/>
    </source>
</evidence>
<dbReference type="Pfam" id="PF00135">
    <property type="entry name" value="COesterase"/>
    <property type="match status" value="3"/>
</dbReference>
<dbReference type="InterPro" id="IPR029058">
    <property type="entry name" value="AB_hydrolase_fold"/>
</dbReference>
<dbReference type="SUPFAM" id="SSF53474">
    <property type="entry name" value="alpha/beta-Hydrolases"/>
    <property type="match status" value="1"/>
</dbReference>
<evidence type="ECO:0000256" key="4">
    <source>
        <dbReference type="RuleBase" id="RU361235"/>
    </source>
</evidence>
<name>A0A183IN32_9BILA</name>
<keyword evidence="4" id="KW-0732">Signal</keyword>
<accession>A0A183IN32</accession>
<dbReference type="EMBL" id="UZAM01008708">
    <property type="protein sequence ID" value="VDP06059.1"/>
    <property type="molecule type" value="Genomic_DNA"/>
</dbReference>
<reference evidence="8" key="1">
    <citation type="submission" date="2016-06" db="UniProtKB">
        <authorList>
            <consortium name="WormBaseParasite"/>
        </authorList>
    </citation>
    <scope>IDENTIFICATION</scope>
</reference>
<evidence type="ECO:0000313" key="7">
    <source>
        <dbReference type="Proteomes" id="UP000270296"/>
    </source>
</evidence>
<dbReference type="Gene3D" id="3.40.50.1820">
    <property type="entry name" value="alpha/beta hydrolase"/>
    <property type="match status" value="3"/>
</dbReference>
<feature type="domain" description="Carboxylesterase type B" evidence="5">
    <location>
        <begin position="97"/>
        <end position="212"/>
    </location>
</feature>
<dbReference type="InterPro" id="IPR050309">
    <property type="entry name" value="Type-B_Carboxylest/Lipase"/>
</dbReference>
<evidence type="ECO:0000313" key="8">
    <source>
        <dbReference type="WBParaSite" id="SBAD_0000523701-mRNA-1"/>
    </source>
</evidence>
<feature type="domain" description="Carboxylesterase type B" evidence="5">
    <location>
        <begin position="30"/>
        <end position="88"/>
    </location>
</feature>
<keyword evidence="2" id="KW-0719">Serine esterase</keyword>
<dbReference type="Proteomes" id="UP000270296">
    <property type="component" value="Unassembled WGS sequence"/>
</dbReference>
<dbReference type="EC" id="3.1.1.-" evidence="4"/>